<dbReference type="Gene3D" id="3.30.470.20">
    <property type="entry name" value="ATP-grasp fold, B domain"/>
    <property type="match status" value="1"/>
</dbReference>
<dbReference type="Pfam" id="PF13549">
    <property type="entry name" value="ATP-grasp_5"/>
    <property type="match status" value="1"/>
</dbReference>
<dbReference type="Gene3D" id="3.40.630.30">
    <property type="match status" value="1"/>
</dbReference>
<comment type="similarity">
    <text evidence="4">In the N-terminal section; belongs to the acetate CoA ligase alpha subunit family.</text>
</comment>
<dbReference type="RefSeq" id="WP_000083009.1">
    <property type="nucleotide sequence ID" value="NZ_BFPU01000003.1"/>
</dbReference>
<dbReference type="InterPro" id="IPR016181">
    <property type="entry name" value="Acyl_CoA_acyltransferase"/>
</dbReference>
<keyword evidence="2" id="KW-0012">Acyltransferase</keyword>
<evidence type="ECO:0000256" key="6">
    <source>
        <dbReference type="ARBA" id="ARBA00081924"/>
    </source>
</evidence>
<dbReference type="AlphaFoldDB" id="A0A376D4Y4"/>
<dbReference type="Gene3D" id="3.40.50.720">
    <property type="entry name" value="NAD(P)-binding Rossmann-like Domain"/>
    <property type="match status" value="1"/>
</dbReference>
<evidence type="ECO:0000256" key="5">
    <source>
        <dbReference type="ARBA" id="ARBA00061456"/>
    </source>
</evidence>
<dbReference type="Gene3D" id="3.30.1490.20">
    <property type="entry name" value="ATP-grasp fold, A domain"/>
    <property type="match status" value="1"/>
</dbReference>
<dbReference type="EMBL" id="UFXW01000004">
    <property type="protein sequence ID" value="STC81756.1"/>
    <property type="molecule type" value="Genomic_DNA"/>
</dbReference>
<dbReference type="SUPFAM" id="SSF52210">
    <property type="entry name" value="Succinyl-CoA synthetase domains"/>
    <property type="match status" value="2"/>
</dbReference>
<dbReference type="InterPro" id="IPR036291">
    <property type="entry name" value="NAD(P)-bd_dom_sf"/>
</dbReference>
<dbReference type="FunFam" id="3.40.50.261:FF:000013">
    <property type="entry name" value="Acetyltransferase, GNAT family"/>
    <property type="match status" value="1"/>
</dbReference>
<dbReference type="InterPro" id="IPR032875">
    <property type="entry name" value="Succ_CoA_lig_flav_dom"/>
</dbReference>
<dbReference type="Proteomes" id="UP000254647">
    <property type="component" value="Unassembled WGS sequence"/>
</dbReference>
<dbReference type="SUPFAM" id="SSF51735">
    <property type="entry name" value="NAD(P)-binding Rossmann-fold domains"/>
    <property type="match status" value="1"/>
</dbReference>
<dbReference type="SUPFAM" id="SSF55729">
    <property type="entry name" value="Acyl-CoA N-acyltransferases (Nat)"/>
    <property type="match status" value="1"/>
</dbReference>
<evidence type="ECO:0000256" key="4">
    <source>
        <dbReference type="ARBA" id="ARBA00060888"/>
    </source>
</evidence>
<accession>A0A376D4Y4</accession>
<dbReference type="InterPro" id="IPR016102">
    <property type="entry name" value="Succinyl-CoA_synth-like"/>
</dbReference>
<organism evidence="7 8">
    <name type="scientific">Escherichia coli</name>
    <dbReference type="NCBI Taxonomy" id="562"/>
    <lineage>
        <taxon>Bacteria</taxon>
        <taxon>Pseudomonadati</taxon>
        <taxon>Pseudomonadota</taxon>
        <taxon>Gammaproteobacteria</taxon>
        <taxon>Enterobacterales</taxon>
        <taxon>Enterobacteriaceae</taxon>
        <taxon>Escherichia</taxon>
    </lineage>
</organism>
<dbReference type="PROSITE" id="PS50975">
    <property type="entry name" value="ATP_GRASP"/>
    <property type="match status" value="1"/>
</dbReference>
<comment type="similarity">
    <text evidence="5">In the central section; belongs to the acetate CoA ligase beta subunit family.</text>
</comment>
<dbReference type="GO" id="GO:0046872">
    <property type="term" value="F:metal ion binding"/>
    <property type="evidence" value="ECO:0007669"/>
    <property type="project" value="InterPro"/>
</dbReference>
<dbReference type="InterPro" id="IPR011761">
    <property type="entry name" value="ATP-grasp"/>
</dbReference>
<sequence>MSQRGLEALLRPKSIAVIGASMKPNRAGYLMMRNLLAGGFNGPVLPVTPAWKAVLGVLAWPDIASLPFTPDLAVLCTNASRNLALLEELGEKGCKTCIILSAPASQHEDLRACALRHNMRQLGPNSLGLLAPWQGLNASFSPVPIKRGKLAFISQSAAVSNTILDWAQQREMGFSYFIALGDSLDIDVDELLDYLARDSKTSAILLYLEQLSDARRFVSAARSASRNKPILVIKSGRSPAAQRLLNTTAGMDPAWDAAIQRAGLLRVQDTHELFSAVETLSHMRPLRGDRLMIISNGAAPAALALDALWSRNGKLATLSEETCQKLRDALPGHVAISNPLDLRDDASSEHYVKTLDILLHSQDFDALMVIHSPSAAAPATESAQVLIEAVKHHPRSKYVSLLTNWCGEHSSQEARRLFSEAGLPTYRTPEGTITAFMHMVEYRRNQKQLRETPALPSNLTSNTAEAHLLLQQAIAEGATSLDTHEVQPILQAYGMNTLPTWIASDSTEAVHIAEQIGYPVALKLRSPDIPHKSEVQGVMLYLRTANEVQQAANAIFDRVKMAWPQARVHGLLVQSMANRAGAQELRVVVEHDPVFGPLIMLGEGGVEWRPEDQAVVALPPLNMNLARYLVIQGIKSKKIRARSALRLLDVAGLSQLLVQVSNLIVDCPEIQRLDIHPLLASGSEFTALDVTLDIAPFEGDNESRLAVRPYPHQLEEWVELKNGERCLFRPILPEDEPQLQQFIARVTKEDLYYRYFSEINEFTHEDLANMTQIDYDREMAFVAVRRIDQTEEILGVTRAISDPDNIDAEFAVLVRSDLKGLGLGRRLMEKLITYTRDHGLQRLNGITMPNNRGMVALARKLGFNVDIQLEEGIVGLTLSLAQREES</sequence>
<dbReference type="SMART" id="SM00881">
    <property type="entry name" value="CoA_binding"/>
    <property type="match status" value="1"/>
</dbReference>
<evidence type="ECO:0000256" key="1">
    <source>
        <dbReference type="ARBA" id="ARBA00022679"/>
    </source>
</evidence>
<name>A0A376D4Y4_ECOLX</name>
<dbReference type="Pfam" id="PF13607">
    <property type="entry name" value="Succ_CoA_lig"/>
    <property type="match status" value="1"/>
</dbReference>
<dbReference type="PANTHER" id="PTHR42793">
    <property type="entry name" value="COA BINDING DOMAIN CONTAINING PROTEIN"/>
    <property type="match status" value="1"/>
</dbReference>
<dbReference type="InterPro" id="IPR000182">
    <property type="entry name" value="GNAT_dom"/>
</dbReference>
<dbReference type="InterPro" id="IPR013815">
    <property type="entry name" value="ATP_grasp_subdomain_1"/>
</dbReference>
<proteinExistence type="inferred from homology"/>
<dbReference type="PANTHER" id="PTHR42793:SF1">
    <property type="entry name" value="PEPTIDYL-LYSINE N-ACETYLTRANSFERASE PATZ"/>
    <property type="match status" value="1"/>
</dbReference>
<evidence type="ECO:0000313" key="7">
    <source>
        <dbReference type="EMBL" id="STC81756.1"/>
    </source>
</evidence>
<dbReference type="CDD" id="cd04301">
    <property type="entry name" value="NAT_SF"/>
    <property type="match status" value="1"/>
</dbReference>
<protein>
    <recommendedName>
        <fullName evidence="6">Protein lysine acetyltransferase</fullName>
    </recommendedName>
</protein>
<dbReference type="FunFam" id="3.40.50.720:FF:000380">
    <property type="entry name" value="Acetyltransferase, GNAT family"/>
    <property type="match status" value="1"/>
</dbReference>
<dbReference type="GO" id="GO:0016747">
    <property type="term" value="F:acyltransferase activity, transferring groups other than amino-acyl groups"/>
    <property type="evidence" value="ECO:0007669"/>
    <property type="project" value="InterPro"/>
</dbReference>
<dbReference type="Gene3D" id="3.40.50.261">
    <property type="entry name" value="Succinyl-CoA synthetase domains"/>
    <property type="match status" value="2"/>
</dbReference>
<comment type="catalytic activity">
    <reaction evidence="3">
        <text>L-lysyl-[protein] + acetyl-CoA = N(6)-acetyl-L-lysyl-[protein] + CoA + H(+)</text>
        <dbReference type="Rhea" id="RHEA:45948"/>
        <dbReference type="Rhea" id="RHEA-COMP:9752"/>
        <dbReference type="Rhea" id="RHEA-COMP:10731"/>
        <dbReference type="ChEBI" id="CHEBI:15378"/>
        <dbReference type="ChEBI" id="CHEBI:29969"/>
        <dbReference type="ChEBI" id="CHEBI:57287"/>
        <dbReference type="ChEBI" id="CHEBI:57288"/>
        <dbReference type="ChEBI" id="CHEBI:61930"/>
    </reaction>
</comment>
<dbReference type="GO" id="GO:0005524">
    <property type="term" value="F:ATP binding"/>
    <property type="evidence" value="ECO:0007669"/>
    <property type="project" value="UniProtKB-UniRule"/>
</dbReference>
<dbReference type="Pfam" id="PF13380">
    <property type="entry name" value="CoA_binding_2"/>
    <property type="match status" value="1"/>
</dbReference>
<evidence type="ECO:0000256" key="2">
    <source>
        <dbReference type="ARBA" id="ARBA00023315"/>
    </source>
</evidence>
<reference evidence="7 8" key="1">
    <citation type="submission" date="2018-06" db="EMBL/GenBank/DDBJ databases">
        <authorList>
            <consortium name="Pathogen Informatics"/>
            <person name="Doyle S."/>
        </authorList>
    </citation>
    <scope>NUCLEOTIDE SEQUENCE [LARGE SCALE GENOMIC DNA]</scope>
    <source>
        <strain evidence="7 8">NCTC10767</strain>
    </source>
</reference>
<evidence type="ECO:0000256" key="3">
    <source>
        <dbReference type="ARBA" id="ARBA00047902"/>
    </source>
</evidence>
<dbReference type="SUPFAM" id="SSF56059">
    <property type="entry name" value="Glutathione synthetase ATP-binding domain-like"/>
    <property type="match status" value="1"/>
</dbReference>
<dbReference type="FunFam" id="3.30.1490.20:FF:000020">
    <property type="entry name" value="Protein lysine acetyltransferase"/>
    <property type="match status" value="1"/>
</dbReference>
<dbReference type="PROSITE" id="PS51186">
    <property type="entry name" value="GNAT"/>
    <property type="match status" value="1"/>
</dbReference>
<dbReference type="FunFam" id="3.40.50.261:FF:000009">
    <property type="entry name" value="Protein lysine acetyltransferase"/>
    <property type="match status" value="1"/>
</dbReference>
<evidence type="ECO:0000313" key="8">
    <source>
        <dbReference type="Proteomes" id="UP000254647"/>
    </source>
</evidence>
<gene>
    <name evidence="7" type="ORF">NCTC10767_02540</name>
</gene>
<dbReference type="FunFam" id="3.40.630.30:FF:000069">
    <property type="entry name" value="GNAT family acetyltransferase"/>
    <property type="match status" value="1"/>
</dbReference>
<keyword evidence="1" id="KW-0808">Transferase</keyword>
<dbReference type="InterPro" id="IPR003781">
    <property type="entry name" value="CoA-bd"/>
</dbReference>
<dbReference type="Pfam" id="PF00583">
    <property type="entry name" value="Acetyltransf_1"/>
    <property type="match status" value="1"/>
</dbReference>